<dbReference type="AlphaFoldDB" id="A0A2U9RAL9"/>
<dbReference type="KEGG" id="pkz:C5L36_0E05080"/>
<organism evidence="2 3">
    <name type="scientific">Pichia kudriavzevii</name>
    <name type="common">Yeast</name>
    <name type="synonym">Issatchenkia orientalis</name>
    <dbReference type="NCBI Taxonomy" id="4909"/>
    <lineage>
        <taxon>Eukaryota</taxon>
        <taxon>Fungi</taxon>
        <taxon>Dikarya</taxon>
        <taxon>Ascomycota</taxon>
        <taxon>Saccharomycotina</taxon>
        <taxon>Pichiomycetes</taxon>
        <taxon>Pichiales</taxon>
        <taxon>Pichiaceae</taxon>
        <taxon>Pichia</taxon>
    </lineage>
</organism>
<evidence type="ECO:0008006" key="4">
    <source>
        <dbReference type="Google" id="ProtNLM"/>
    </source>
</evidence>
<dbReference type="OrthoDB" id="5361617at2759"/>
<dbReference type="EMBL" id="CP028777">
    <property type="protein sequence ID" value="AWU78455.1"/>
    <property type="molecule type" value="Genomic_DNA"/>
</dbReference>
<protein>
    <recommendedName>
        <fullName evidence="4">Nonsense-mediated decay protein 4</fullName>
    </recommendedName>
</protein>
<keyword evidence="3" id="KW-1185">Reference proteome</keyword>
<dbReference type="VEuPathDB" id="FungiDB:C5L36_0E05080"/>
<dbReference type="Proteomes" id="UP000249293">
    <property type="component" value="Chromosome 5"/>
</dbReference>
<evidence type="ECO:0000256" key="1">
    <source>
        <dbReference type="SAM" id="MobiDB-lite"/>
    </source>
</evidence>
<feature type="region of interest" description="Disordered" evidence="1">
    <location>
        <begin position="281"/>
        <end position="353"/>
    </location>
</feature>
<gene>
    <name evidence="2" type="ORF">C5L36_0E05080</name>
</gene>
<reference evidence="2 3" key="1">
    <citation type="submission" date="2018-06" db="EMBL/GenBank/DDBJ databases">
        <title>Population genomics shows no distinction between pathogenic Candida krusei and environmental Pichia kudriavzevii: One species, four names.</title>
        <authorList>
            <person name="Douglass A.P."/>
            <person name="Offei B."/>
            <person name="Braun-Galleani S."/>
            <person name="Coughlan A.Y."/>
            <person name="Martos A."/>
            <person name="Ortiz-Merino R.A."/>
            <person name="Byrne K.P."/>
            <person name="Wolfe K.H."/>
        </authorList>
    </citation>
    <scope>NUCLEOTIDE SEQUENCE [LARGE SCALE GENOMIC DNA]</scope>
    <source>
        <strain evidence="2 3">CBS573</strain>
    </source>
</reference>
<dbReference type="GeneID" id="40386314"/>
<proteinExistence type="predicted"/>
<accession>A0A2U9RAL9</accession>
<evidence type="ECO:0000313" key="2">
    <source>
        <dbReference type="EMBL" id="AWU78455.1"/>
    </source>
</evidence>
<sequence>MTVYHYILDPSALVYGGVGKIKEWVATAQRQNQFQIVFYVPLYTLKELDFLKKVFNPLISANARESIRFIDEQISGVFDGFENEKDFTDFETYNQMKSQSTTTDGPLTGKTPSPVTFILETENNVGPSWQIASGYRRSTPLVKDMPKPINGSSTQGQLGVDTQKKVIGVFGNNIPGTFNVSKQDKHQLNNVQVQTKDKAVVPIRLKYLIRSCIQKQYIENKRSPKIQWQVICEDATTAIWLKSFGLTVKSVNEITKEFDEYSGTATSKVLFDPVSGKLVESTETKKKKNAGTKKKKYRRNPRGGKPGHGNGKEVQQQGQENSKINGQTNTEVKPLESTSIEEIRSTEGVLWTA</sequence>
<dbReference type="RefSeq" id="XP_029323931.1">
    <property type="nucleotide sequence ID" value="XM_029468071.1"/>
</dbReference>
<feature type="compositionally biased region" description="Polar residues" evidence="1">
    <location>
        <begin position="313"/>
        <end position="331"/>
    </location>
</feature>
<evidence type="ECO:0000313" key="3">
    <source>
        <dbReference type="Proteomes" id="UP000249293"/>
    </source>
</evidence>
<name>A0A2U9RAL9_PICKU</name>
<dbReference type="Gene3D" id="3.40.50.1010">
    <property type="entry name" value="5'-nuclease"/>
    <property type="match status" value="1"/>
</dbReference>
<feature type="compositionally biased region" description="Basic residues" evidence="1">
    <location>
        <begin position="285"/>
        <end position="302"/>
    </location>
</feature>